<keyword evidence="1" id="KW-0472">Membrane</keyword>
<evidence type="ECO:0000256" key="1">
    <source>
        <dbReference type="SAM" id="Phobius"/>
    </source>
</evidence>
<accession>A0ABT2X615</accession>
<dbReference type="Proteomes" id="UP001209535">
    <property type="component" value="Unassembled WGS sequence"/>
</dbReference>
<evidence type="ECO:0000313" key="3">
    <source>
        <dbReference type="Proteomes" id="UP001209535"/>
    </source>
</evidence>
<keyword evidence="1" id="KW-0812">Transmembrane</keyword>
<sequence length="51" mass="5463">MENLITIIVVALLVVFHRPLAALAGGVFALLAMAVLLFVMFIFVKAMLFGG</sequence>
<comment type="caution">
    <text evidence="2">The sequence shown here is derived from an EMBL/GenBank/DDBJ whole genome shotgun (WGS) entry which is preliminary data.</text>
</comment>
<evidence type="ECO:0000313" key="2">
    <source>
        <dbReference type="EMBL" id="MCU9849388.1"/>
    </source>
</evidence>
<feature type="transmembrane region" description="Helical" evidence="1">
    <location>
        <begin position="31"/>
        <end position="50"/>
    </location>
</feature>
<name>A0ABT2X615_9RHOB</name>
<organism evidence="2 3">
    <name type="scientific">Albidovulum salinarum</name>
    <dbReference type="NCBI Taxonomy" id="2984153"/>
    <lineage>
        <taxon>Bacteria</taxon>
        <taxon>Pseudomonadati</taxon>
        <taxon>Pseudomonadota</taxon>
        <taxon>Alphaproteobacteria</taxon>
        <taxon>Rhodobacterales</taxon>
        <taxon>Paracoccaceae</taxon>
        <taxon>Albidovulum</taxon>
    </lineage>
</organism>
<keyword evidence="3" id="KW-1185">Reference proteome</keyword>
<protein>
    <submittedName>
        <fullName evidence="2">Uncharacterized protein</fullName>
    </submittedName>
</protein>
<proteinExistence type="predicted"/>
<keyword evidence="1" id="KW-1133">Transmembrane helix</keyword>
<reference evidence="2 3" key="1">
    <citation type="submission" date="2022-10" db="EMBL/GenBank/DDBJ databases">
        <title>Defluviimonas sp. nov., isolated from ocean surface sediments.</title>
        <authorList>
            <person name="He W."/>
            <person name="Wang L."/>
            <person name="Zhang D.-F."/>
        </authorList>
    </citation>
    <scope>NUCLEOTIDE SEQUENCE [LARGE SCALE GENOMIC DNA]</scope>
    <source>
        <strain evidence="2 3">WL0024</strain>
    </source>
</reference>
<dbReference type="RefSeq" id="WP_263338027.1">
    <property type="nucleotide sequence ID" value="NZ_JAOVQO010000014.1"/>
</dbReference>
<dbReference type="EMBL" id="JAOVQO010000014">
    <property type="protein sequence ID" value="MCU9849388.1"/>
    <property type="molecule type" value="Genomic_DNA"/>
</dbReference>
<gene>
    <name evidence="2" type="ORF">OEZ60_15410</name>
</gene>